<keyword evidence="7" id="KW-1185">Reference proteome</keyword>
<dbReference type="PROSITE" id="PS01225">
    <property type="entry name" value="CTCK_2"/>
    <property type="match status" value="1"/>
</dbReference>
<dbReference type="Gene3D" id="2.10.90.10">
    <property type="entry name" value="Cystine-knot cytokines"/>
    <property type="match status" value="1"/>
</dbReference>
<proteinExistence type="predicted"/>
<evidence type="ECO:0000256" key="4">
    <source>
        <dbReference type="ARBA" id="ARBA00023157"/>
    </source>
</evidence>
<name>A0A8J1UZ57_OWEFU</name>
<dbReference type="Pfam" id="PF03045">
    <property type="entry name" value="DAN"/>
    <property type="match status" value="1"/>
</dbReference>
<keyword evidence="2" id="KW-0964">Secreted</keyword>
<comment type="subcellular location">
    <subcellularLocation>
        <location evidence="1">Secreted</location>
    </subcellularLocation>
</comment>
<accession>A0A8J1UZ57</accession>
<evidence type="ECO:0000313" key="7">
    <source>
        <dbReference type="Proteomes" id="UP000749559"/>
    </source>
</evidence>
<dbReference type="Proteomes" id="UP000749559">
    <property type="component" value="Unassembled WGS sequence"/>
</dbReference>
<dbReference type="AlphaFoldDB" id="A0A8J1UZ57"/>
<comment type="caution">
    <text evidence="6">The sequence shown here is derived from an EMBL/GenBank/DDBJ whole genome shotgun (WGS) entry which is preliminary data.</text>
</comment>
<evidence type="ECO:0000256" key="5">
    <source>
        <dbReference type="PROSITE-ProRule" id="PRU00039"/>
    </source>
</evidence>
<keyword evidence="3" id="KW-0732">Signal</keyword>
<protein>
    <submittedName>
        <fullName evidence="6">Uncharacterized protein</fullName>
    </submittedName>
</protein>
<feature type="disulfide bond" evidence="5">
    <location>
        <begin position="73"/>
        <end position="125"/>
    </location>
</feature>
<gene>
    <name evidence="6" type="ORF">OFUS_LOCUS15483</name>
</gene>
<evidence type="ECO:0000256" key="3">
    <source>
        <dbReference type="ARBA" id="ARBA00022729"/>
    </source>
</evidence>
<feature type="disulfide bond" evidence="5">
    <location>
        <begin position="69"/>
        <end position="123"/>
    </location>
</feature>
<dbReference type="PROSITE" id="PS01185">
    <property type="entry name" value="CTCK_1"/>
    <property type="match status" value="1"/>
</dbReference>
<reference evidence="6" key="1">
    <citation type="submission" date="2022-03" db="EMBL/GenBank/DDBJ databases">
        <authorList>
            <person name="Martin C."/>
        </authorList>
    </citation>
    <scope>NUCLEOTIDE SEQUENCE</scope>
</reference>
<organism evidence="6 7">
    <name type="scientific">Owenia fusiformis</name>
    <name type="common">Polychaete worm</name>
    <dbReference type="NCBI Taxonomy" id="6347"/>
    <lineage>
        <taxon>Eukaryota</taxon>
        <taxon>Metazoa</taxon>
        <taxon>Spiralia</taxon>
        <taxon>Lophotrochozoa</taxon>
        <taxon>Annelida</taxon>
        <taxon>Polychaeta</taxon>
        <taxon>Sedentaria</taxon>
        <taxon>Canalipalpata</taxon>
        <taxon>Sabellida</taxon>
        <taxon>Oweniida</taxon>
        <taxon>Oweniidae</taxon>
        <taxon>Owenia</taxon>
    </lineage>
</organism>
<dbReference type="OrthoDB" id="6042322at2759"/>
<dbReference type="GO" id="GO:0005576">
    <property type="term" value="C:extracellular region"/>
    <property type="evidence" value="ECO:0007669"/>
    <property type="project" value="UniProtKB-SubCell"/>
</dbReference>
<evidence type="ECO:0000313" key="6">
    <source>
        <dbReference type="EMBL" id="CAH1790247.1"/>
    </source>
</evidence>
<dbReference type="InterPro" id="IPR006207">
    <property type="entry name" value="Cys_knot_C"/>
</dbReference>
<sequence>MMTDSTFEECAIRILLILSVASVTNVKGLSDNILAHNKECSVKPLMLHVEPPPEFAKSCRPTQVLSMGCRGQCASYSSINADLTSMDKVCTCCQLTKSGVQQVILSCDGGRHIRRLIKYARECICRPCLDRQIVKHNNLENVLNSVRP</sequence>
<dbReference type="InterPro" id="IPR004133">
    <property type="entry name" value="DAN_dom"/>
</dbReference>
<comment type="caution">
    <text evidence="5">Lacks conserved residue(s) required for the propagation of feature annotation.</text>
</comment>
<keyword evidence="4 5" id="KW-1015">Disulfide bond</keyword>
<dbReference type="InterPro" id="IPR029034">
    <property type="entry name" value="Cystine-knot_cytokine"/>
</dbReference>
<dbReference type="SMART" id="SM00041">
    <property type="entry name" value="CT"/>
    <property type="match status" value="1"/>
</dbReference>
<evidence type="ECO:0000256" key="1">
    <source>
        <dbReference type="ARBA" id="ARBA00004613"/>
    </source>
</evidence>
<dbReference type="EMBL" id="CAIIXF020000007">
    <property type="protein sequence ID" value="CAH1790247.1"/>
    <property type="molecule type" value="Genomic_DNA"/>
</dbReference>
<evidence type="ECO:0000256" key="2">
    <source>
        <dbReference type="ARBA" id="ARBA00022525"/>
    </source>
</evidence>